<dbReference type="InterPro" id="IPR003720">
    <property type="entry name" value="tRNA_STrfase"/>
</dbReference>
<dbReference type="InterPro" id="IPR020536">
    <property type="entry name" value="ThiI_AANH"/>
</dbReference>
<evidence type="ECO:0000256" key="19">
    <source>
        <dbReference type="HAMAP-Rule" id="MF_00021"/>
    </source>
</evidence>
<comment type="catalytic activity">
    <reaction evidence="11 19">
        <text>[ThiS sulfur-carrier protein]-C-terminal Gly-Gly-AMP + S-sulfanyl-L-cysteinyl-[cysteine desulfurase] + AH2 = [ThiS sulfur-carrier protein]-C-terminal-Gly-aminoethanethioate + L-cysteinyl-[cysteine desulfurase] + A + AMP + 2 H(+)</text>
        <dbReference type="Rhea" id="RHEA:43340"/>
        <dbReference type="Rhea" id="RHEA-COMP:12157"/>
        <dbReference type="Rhea" id="RHEA-COMP:12158"/>
        <dbReference type="Rhea" id="RHEA-COMP:12910"/>
        <dbReference type="Rhea" id="RHEA-COMP:19908"/>
        <dbReference type="ChEBI" id="CHEBI:13193"/>
        <dbReference type="ChEBI" id="CHEBI:15378"/>
        <dbReference type="ChEBI" id="CHEBI:17499"/>
        <dbReference type="ChEBI" id="CHEBI:29950"/>
        <dbReference type="ChEBI" id="CHEBI:61963"/>
        <dbReference type="ChEBI" id="CHEBI:90618"/>
        <dbReference type="ChEBI" id="CHEBI:232372"/>
        <dbReference type="ChEBI" id="CHEBI:456215"/>
    </reaction>
</comment>
<dbReference type="eggNOG" id="COG0301">
    <property type="taxonomic scope" value="Bacteria"/>
</dbReference>
<dbReference type="GO" id="GO:0009229">
    <property type="term" value="P:thiamine diphosphate biosynthetic process"/>
    <property type="evidence" value="ECO:0007669"/>
    <property type="project" value="UniProtKB-UniRule"/>
</dbReference>
<evidence type="ECO:0000256" key="2">
    <source>
        <dbReference type="ARBA" id="ARBA00004948"/>
    </source>
</evidence>
<comment type="caution">
    <text evidence="21">The sequence shown here is derived from an EMBL/GenBank/DDBJ whole genome shotgun (WGS) entry which is preliminary data.</text>
</comment>
<keyword evidence="6 19" id="KW-0547">Nucleotide-binding</keyword>
<feature type="binding site" evidence="19">
    <location>
        <begin position="205"/>
        <end position="206"/>
    </location>
    <ligand>
        <name>ATP</name>
        <dbReference type="ChEBI" id="CHEBI:30616"/>
    </ligand>
</feature>
<comment type="function">
    <text evidence="12 19">Catalyzes the ATP-dependent transfer of a sulfur to tRNA to produce 4-thiouridine in position 8 of tRNAs, which functions as a near-UV photosensor. Also catalyzes the transfer of sulfur to the sulfur carrier protein ThiS, forming ThiS-thiocarboxylate. This is a step in the synthesis of thiazole, in the thiamine biosynthesis pathway. The sulfur is donated as persulfide by IscS.</text>
</comment>
<dbReference type="PANTHER" id="PTHR43209:SF1">
    <property type="entry name" value="TRNA SULFURTRANSFERASE"/>
    <property type="match status" value="1"/>
</dbReference>
<dbReference type="Gene3D" id="3.30.2130.30">
    <property type="match status" value="1"/>
</dbReference>
<dbReference type="GO" id="GO:0140741">
    <property type="term" value="F:tRNA-uracil-4 sulfurtransferase activity"/>
    <property type="evidence" value="ECO:0007669"/>
    <property type="project" value="UniProtKB-EC"/>
</dbReference>
<dbReference type="GO" id="GO:0009228">
    <property type="term" value="P:thiamine biosynthetic process"/>
    <property type="evidence" value="ECO:0007669"/>
    <property type="project" value="UniProtKB-KW"/>
</dbReference>
<dbReference type="InterPro" id="IPR049961">
    <property type="entry name" value="ThiI_N"/>
</dbReference>
<dbReference type="InterPro" id="IPR014729">
    <property type="entry name" value="Rossmann-like_a/b/a_fold"/>
</dbReference>
<dbReference type="SMART" id="SM00981">
    <property type="entry name" value="THUMP"/>
    <property type="match status" value="1"/>
</dbReference>
<gene>
    <name evidence="19" type="primary">thiI</name>
    <name evidence="21" type="ORF">CP373A1_09580</name>
</gene>
<dbReference type="Proteomes" id="UP000092714">
    <property type="component" value="Unassembled WGS sequence"/>
</dbReference>
<dbReference type="SUPFAM" id="SSF52402">
    <property type="entry name" value="Adenine nucleotide alpha hydrolases-like"/>
    <property type="match status" value="1"/>
</dbReference>
<organism evidence="21 22">
    <name type="scientific">Clostridium paraputrificum</name>
    <dbReference type="NCBI Taxonomy" id="29363"/>
    <lineage>
        <taxon>Bacteria</taxon>
        <taxon>Bacillati</taxon>
        <taxon>Bacillota</taxon>
        <taxon>Clostridia</taxon>
        <taxon>Eubacteriales</taxon>
        <taxon>Clostridiaceae</taxon>
        <taxon>Clostridium</taxon>
    </lineage>
</organism>
<feature type="domain" description="THUMP" evidence="20">
    <location>
        <begin position="57"/>
        <end position="160"/>
    </location>
</feature>
<evidence type="ECO:0000256" key="3">
    <source>
        <dbReference type="ARBA" id="ARBA00022490"/>
    </source>
</evidence>
<keyword evidence="3 19" id="KW-0963">Cytoplasm</keyword>
<dbReference type="PROSITE" id="PS51165">
    <property type="entry name" value="THUMP"/>
    <property type="match status" value="1"/>
</dbReference>
<dbReference type="InterPro" id="IPR050102">
    <property type="entry name" value="tRNA_sulfurtransferase_ThiI"/>
</dbReference>
<dbReference type="GeneID" id="42774672"/>
<reference evidence="21 22" key="1">
    <citation type="submission" date="2016-06" db="EMBL/GenBank/DDBJ databases">
        <authorList>
            <person name="Kjaerup R.B."/>
            <person name="Dalgaard T.S."/>
            <person name="Juul-Madsen H.R."/>
        </authorList>
    </citation>
    <scope>NUCLEOTIDE SEQUENCE [LARGE SCALE GENOMIC DNA]</scope>
    <source>
        <strain evidence="21 22">373-A1</strain>
    </source>
</reference>
<protein>
    <recommendedName>
        <fullName evidence="15 19">Probable tRNA sulfurtransferase</fullName>
        <ecNumber evidence="14 19">2.8.1.4</ecNumber>
    </recommendedName>
    <alternativeName>
        <fullName evidence="16 19">Sulfur carrier protein ThiS sulfurtransferase</fullName>
    </alternativeName>
    <alternativeName>
        <fullName evidence="17 19">Thiamine biosynthesis protein ThiI</fullName>
    </alternativeName>
    <alternativeName>
        <fullName evidence="18 19">tRNA 4-thiouridine synthase</fullName>
    </alternativeName>
</protein>
<dbReference type="Pfam" id="PF02568">
    <property type="entry name" value="ThiI"/>
    <property type="match status" value="1"/>
</dbReference>
<dbReference type="InterPro" id="IPR049962">
    <property type="entry name" value="THUMP_ThiI"/>
</dbReference>
<evidence type="ECO:0000256" key="16">
    <source>
        <dbReference type="ARBA" id="ARBA00075337"/>
    </source>
</evidence>
<evidence type="ECO:0000256" key="15">
    <source>
        <dbReference type="ARBA" id="ARBA00071867"/>
    </source>
</evidence>
<comment type="similarity">
    <text evidence="13 19">Belongs to the ThiI family.</text>
</comment>
<dbReference type="CDD" id="cd01712">
    <property type="entry name" value="PPase_ThiI"/>
    <property type="match status" value="1"/>
</dbReference>
<evidence type="ECO:0000256" key="8">
    <source>
        <dbReference type="ARBA" id="ARBA00022884"/>
    </source>
</evidence>
<evidence type="ECO:0000256" key="13">
    <source>
        <dbReference type="ARBA" id="ARBA00061472"/>
    </source>
</evidence>
<evidence type="ECO:0000256" key="7">
    <source>
        <dbReference type="ARBA" id="ARBA00022840"/>
    </source>
</evidence>
<keyword evidence="8 19" id="KW-0694">RNA-binding</keyword>
<keyword evidence="4 19" id="KW-0820">tRNA-binding</keyword>
<dbReference type="RefSeq" id="WP_027096834.1">
    <property type="nucleotide sequence ID" value="NZ_CABHIH010000002.1"/>
</dbReference>
<keyword evidence="22" id="KW-1185">Reference proteome</keyword>
<dbReference type="UniPathway" id="UPA00060"/>
<dbReference type="Pfam" id="PF22025">
    <property type="entry name" value="ThiI_fer"/>
    <property type="match status" value="1"/>
</dbReference>
<dbReference type="FunFam" id="3.40.50.620:FF:000053">
    <property type="entry name" value="Probable tRNA sulfurtransferase"/>
    <property type="match status" value="1"/>
</dbReference>
<sequence length="385" mass="43764">MSKLILVKYASEIFLKGLNRNKFEKKLRDNIAIKLEGLNFEIISDQNRYFIKVDEIDEAIVRIKRVFGVAEVCIVTKVDRDMVAIKEEALKKVRESGSKTFKIITNRANKLFPQNSMETSREVGGYVLHRMDGQITVDVKNPECALNIEIREYAYIWTNKDKIKGAGGLPYGINGSTMLMLSGGIDSPVAGYLMARRGVALNCVYYHSHPYTSERAKDKVKTLAKILARYTEEVNLYIVPFTDVQMEIIEKCREDELTIIMRRFMMRIACELSDRLGIDSVATGESIGQVASQTMEGLIVSTDCADRPVFRPLIAMDKEDIMDIARDIDTYETSILPYEDCCTIFVPKHPKTKPQVEAMRKSESKLDVEKLVNEAIDNMEVVKLK</sequence>
<dbReference type="Gene3D" id="3.40.50.620">
    <property type="entry name" value="HUPs"/>
    <property type="match status" value="1"/>
</dbReference>
<dbReference type="EC" id="2.8.1.4" evidence="14 19"/>
<feature type="binding site" evidence="19">
    <location>
        <position position="262"/>
    </location>
    <ligand>
        <name>ATP</name>
        <dbReference type="ChEBI" id="CHEBI:30616"/>
    </ligand>
</feature>
<dbReference type="InterPro" id="IPR054173">
    <property type="entry name" value="ThiI_fer"/>
</dbReference>
<evidence type="ECO:0000256" key="9">
    <source>
        <dbReference type="ARBA" id="ARBA00022977"/>
    </source>
</evidence>
<dbReference type="GO" id="GO:0005829">
    <property type="term" value="C:cytosol"/>
    <property type="evidence" value="ECO:0007669"/>
    <property type="project" value="TreeGrafter"/>
</dbReference>
<dbReference type="OrthoDB" id="9773948at2"/>
<evidence type="ECO:0000256" key="17">
    <source>
        <dbReference type="ARBA" id="ARBA00077849"/>
    </source>
</evidence>
<evidence type="ECO:0000256" key="14">
    <source>
        <dbReference type="ARBA" id="ARBA00066827"/>
    </source>
</evidence>
<keyword evidence="7 19" id="KW-0067">ATP-binding</keyword>
<evidence type="ECO:0000256" key="5">
    <source>
        <dbReference type="ARBA" id="ARBA00022679"/>
    </source>
</evidence>
<evidence type="ECO:0000313" key="22">
    <source>
        <dbReference type="Proteomes" id="UP000092714"/>
    </source>
</evidence>
<feature type="binding site" evidence="19">
    <location>
        <position position="284"/>
    </location>
    <ligand>
        <name>ATP</name>
        <dbReference type="ChEBI" id="CHEBI:30616"/>
    </ligand>
</feature>
<dbReference type="GO" id="GO:0002937">
    <property type="term" value="P:tRNA 4-thiouridine biosynthesis"/>
    <property type="evidence" value="ECO:0007669"/>
    <property type="project" value="TreeGrafter"/>
</dbReference>
<evidence type="ECO:0000256" key="11">
    <source>
        <dbReference type="ARBA" id="ARBA00052330"/>
    </source>
</evidence>
<dbReference type="EMBL" id="MAPZ01000019">
    <property type="protein sequence ID" value="OBY10747.1"/>
    <property type="molecule type" value="Genomic_DNA"/>
</dbReference>
<dbReference type="SUPFAM" id="SSF143437">
    <property type="entry name" value="THUMP domain-like"/>
    <property type="match status" value="1"/>
</dbReference>
<dbReference type="GO" id="GO:0004810">
    <property type="term" value="F:CCA tRNA nucleotidyltransferase activity"/>
    <property type="evidence" value="ECO:0007669"/>
    <property type="project" value="InterPro"/>
</dbReference>
<comment type="pathway">
    <text evidence="2 19">Cofactor biosynthesis; thiamine diphosphate biosynthesis.</text>
</comment>
<dbReference type="NCBIfam" id="TIGR00342">
    <property type="entry name" value="tRNA uracil 4-sulfurtransferase ThiI"/>
    <property type="match status" value="1"/>
</dbReference>
<proteinExistence type="inferred from homology"/>
<comment type="subcellular location">
    <subcellularLocation>
        <location evidence="1 19">Cytoplasm</location>
    </subcellularLocation>
</comment>
<dbReference type="AlphaFoldDB" id="A0A173YC56"/>
<evidence type="ECO:0000256" key="12">
    <source>
        <dbReference type="ARBA" id="ARBA00058382"/>
    </source>
</evidence>
<evidence type="ECO:0000259" key="20">
    <source>
        <dbReference type="PROSITE" id="PS51165"/>
    </source>
</evidence>
<comment type="catalytic activity">
    <reaction evidence="10 19">
        <text>[ThiI sulfur-carrier protein]-S-sulfanyl-L-cysteine + a uridine in tRNA + 2 reduced [2Fe-2S]-[ferredoxin] + ATP + H(+) = [ThiI sulfur-carrier protein]-L-cysteine + a 4-thiouridine in tRNA + 2 oxidized [2Fe-2S]-[ferredoxin] + AMP + diphosphate</text>
        <dbReference type="Rhea" id="RHEA:24176"/>
        <dbReference type="Rhea" id="RHEA-COMP:10000"/>
        <dbReference type="Rhea" id="RHEA-COMP:10001"/>
        <dbReference type="Rhea" id="RHEA-COMP:13337"/>
        <dbReference type="Rhea" id="RHEA-COMP:13338"/>
        <dbReference type="Rhea" id="RHEA-COMP:13339"/>
        <dbReference type="Rhea" id="RHEA-COMP:13340"/>
        <dbReference type="ChEBI" id="CHEBI:15378"/>
        <dbReference type="ChEBI" id="CHEBI:29950"/>
        <dbReference type="ChEBI" id="CHEBI:30616"/>
        <dbReference type="ChEBI" id="CHEBI:33019"/>
        <dbReference type="ChEBI" id="CHEBI:33737"/>
        <dbReference type="ChEBI" id="CHEBI:33738"/>
        <dbReference type="ChEBI" id="CHEBI:61963"/>
        <dbReference type="ChEBI" id="CHEBI:65315"/>
        <dbReference type="ChEBI" id="CHEBI:136798"/>
        <dbReference type="ChEBI" id="CHEBI:456215"/>
        <dbReference type="EC" id="2.8.1.4"/>
    </reaction>
</comment>
<dbReference type="CDD" id="cd11716">
    <property type="entry name" value="THUMP_ThiI"/>
    <property type="match status" value="1"/>
</dbReference>
<evidence type="ECO:0000256" key="1">
    <source>
        <dbReference type="ARBA" id="ARBA00004496"/>
    </source>
</evidence>
<evidence type="ECO:0000256" key="4">
    <source>
        <dbReference type="ARBA" id="ARBA00022555"/>
    </source>
</evidence>
<evidence type="ECO:0000256" key="18">
    <source>
        <dbReference type="ARBA" id="ARBA00080570"/>
    </source>
</evidence>
<keyword evidence="9 19" id="KW-0784">Thiamine biosynthesis</keyword>
<dbReference type="GO" id="GO:0005524">
    <property type="term" value="F:ATP binding"/>
    <property type="evidence" value="ECO:0007669"/>
    <property type="project" value="UniProtKB-UniRule"/>
</dbReference>
<feature type="binding site" evidence="19">
    <location>
        <position position="293"/>
    </location>
    <ligand>
        <name>ATP</name>
        <dbReference type="ChEBI" id="CHEBI:30616"/>
    </ligand>
</feature>
<dbReference type="InterPro" id="IPR004114">
    <property type="entry name" value="THUMP_dom"/>
</dbReference>
<dbReference type="GO" id="GO:0052837">
    <property type="term" value="P:thiazole biosynthetic process"/>
    <property type="evidence" value="ECO:0007669"/>
    <property type="project" value="TreeGrafter"/>
</dbReference>
<dbReference type="HAMAP" id="MF_00021">
    <property type="entry name" value="ThiI"/>
    <property type="match status" value="1"/>
</dbReference>
<dbReference type="GO" id="GO:0000049">
    <property type="term" value="F:tRNA binding"/>
    <property type="evidence" value="ECO:0007669"/>
    <property type="project" value="UniProtKB-UniRule"/>
</dbReference>
<name>A0A173YC56_9CLOT</name>
<dbReference type="Pfam" id="PF02926">
    <property type="entry name" value="THUMP"/>
    <property type="match status" value="1"/>
</dbReference>
<evidence type="ECO:0000313" key="21">
    <source>
        <dbReference type="EMBL" id="OBY10747.1"/>
    </source>
</evidence>
<feature type="binding site" evidence="19">
    <location>
        <begin position="180"/>
        <end position="181"/>
    </location>
    <ligand>
        <name>ATP</name>
        <dbReference type="ChEBI" id="CHEBI:30616"/>
    </ligand>
</feature>
<evidence type="ECO:0000256" key="6">
    <source>
        <dbReference type="ARBA" id="ARBA00022741"/>
    </source>
</evidence>
<keyword evidence="5 19" id="KW-0808">Transferase</keyword>
<dbReference type="PANTHER" id="PTHR43209">
    <property type="entry name" value="TRNA SULFURTRANSFERASE"/>
    <property type="match status" value="1"/>
</dbReference>
<accession>A0A173YC56</accession>
<evidence type="ECO:0000256" key="10">
    <source>
        <dbReference type="ARBA" id="ARBA00050570"/>
    </source>
</evidence>